<dbReference type="Proteomes" id="UP000735302">
    <property type="component" value="Unassembled WGS sequence"/>
</dbReference>
<dbReference type="AlphaFoldDB" id="A0AAV4AI47"/>
<reference evidence="1 2" key="1">
    <citation type="journal article" date="2021" name="Elife">
        <title>Chloroplast acquisition without the gene transfer in kleptoplastic sea slugs, Plakobranchus ocellatus.</title>
        <authorList>
            <person name="Maeda T."/>
            <person name="Takahashi S."/>
            <person name="Yoshida T."/>
            <person name="Shimamura S."/>
            <person name="Takaki Y."/>
            <person name="Nagai Y."/>
            <person name="Toyoda A."/>
            <person name="Suzuki Y."/>
            <person name="Arimoto A."/>
            <person name="Ishii H."/>
            <person name="Satoh N."/>
            <person name="Nishiyama T."/>
            <person name="Hasebe M."/>
            <person name="Maruyama T."/>
            <person name="Minagawa J."/>
            <person name="Obokata J."/>
            <person name="Shigenobu S."/>
        </authorList>
    </citation>
    <scope>NUCLEOTIDE SEQUENCE [LARGE SCALE GENOMIC DNA]</scope>
</reference>
<sequence>MYTPLSALHLGRSTGLTLSALQAIQNKNFKVKDIRRLYNSIRKFPPYVHISFVWIPAQVGIQGNENVETLAKAALNKASYPGKLISWSDLKPKINAYIHSVWQKKWDAEGADKLHEILPNLCEDLRRGGEGAGRKRETVMCRLRVGHTWLTQSYLLKK</sequence>
<keyword evidence="2" id="KW-1185">Reference proteome</keyword>
<dbReference type="SUPFAM" id="SSF53098">
    <property type="entry name" value="Ribonuclease H-like"/>
    <property type="match status" value="1"/>
</dbReference>
<dbReference type="GO" id="GO:0003676">
    <property type="term" value="F:nucleic acid binding"/>
    <property type="evidence" value="ECO:0007669"/>
    <property type="project" value="InterPro"/>
</dbReference>
<dbReference type="InterPro" id="IPR036397">
    <property type="entry name" value="RNaseH_sf"/>
</dbReference>
<evidence type="ECO:0000313" key="2">
    <source>
        <dbReference type="Proteomes" id="UP000735302"/>
    </source>
</evidence>
<evidence type="ECO:0000313" key="1">
    <source>
        <dbReference type="EMBL" id="GFO06208.1"/>
    </source>
</evidence>
<accession>A0AAV4AI47</accession>
<comment type="caution">
    <text evidence="1">The sequence shown here is derived from an EMBL/GenBank/DDBJ whole genome shotgun (WGS) entry which is preliminary data.</text>
</comment>
<dbReference type="InterPro" id="IPR012337">
    <property type="entry name" value="RNaseH-like_sf"/>
</dbReference>
<name>A0AAV4AI47_9GAST</name>
<dbReference type="EMBL" id="BLXT01003766">
    <property type="protein sequence ID" value="GFO06208.1"/>
    <property type="molecule type" value="Genomic_DNA"/>
</dbReference>
<protein>
    <submittedName>
        <fullName evidence="1">Ribonuclease hi</fullName>
    </submittedName>
</protein>
<organism evidence="1 2">
    <name type="scientific">Plakobranchus ocellatus</name>
    <dbReference type="NCBI Taxonomy" id="259542"/>
    <lineage>
        <taxon>Eukaryota</taxon>
        <taxon>Metazoa</taxon>
        <taxon>Spiralia</taxon>
        <taxon>Lophotrochozoa</taxon>
        <taxon>Mollusca</taxon>
        <taxon>Gastropoda</taxon>
        <taxon>Heterobranchia</taxon>
        <taxon>Euthyneura</taxon>
        <taxon>Panpulmonata</taxon>
        <taxon>Sacoglossa</taxon>
        <taxon>Placobranchoidea</taxon>
        <taxon>Plakobranchidae</taxon>
        <taxon>Plakobranchus</taxon>
    </lineage>
</organism>
<proteinExistence type="predicted"/>
<dbReference type="Gene3D" id="3.30.420.10">
    <property type="entry name" value="Ribonuclease H-like superfamily/Ribonuclease H"/>
    <property type="match status" value="1"/>
</dbReference>
<gene>
    <name evidence="1" type="ORF">PoB_003271300</name>
</gene>